<evidence type="ECO:0000313" key="13">
    <source>
        <dbReference type="Proteomes" id="UP000009168"/>
    </source>
</evidence>
<protein>
    <recommendedName>
        <fullName evidence="5 9">Adenylosuccinate lyase</fullName>
        <shortName evidence="9">ASL</shortName>
        <ecNumber evidence="4 9">4.3.2.2</ecNumber>
    </recommendedName>
    <alternativeName>
        <fullName evidence="8 9">Adenylosuccinase</fullName>
    </alternativeName>
</protein>
<dbReference type="KEGG" id="tet:TTHERM_00377250"/>
<dbReference type="Gene3D" id="1.10.40.30">
    <property type="entry name" value="Fumarase/aspartase (C-terminal domain)"/>
    <property type="match status" value="1"/>
</dbReference>
<accession>Q23FJ3</accession>
<dbReference type="GO" id="GO:0044208">
    <property type="term" value="P:'de novo' AMP biosynthetic process"/>
    <property type="evidence" value="ECO:0007669"/>
    <property type="project" value="UniProtKB-UniPathway"/>
</dbReference>
<comment type="similarity">
    <text evidence="3 9">Belongs to the lyase 1 family. Adenylosuccinate lyase subfamily.</text>
</comment>
<keyword evidence="6 9" id="KW-0658">Purine biosynthesis</keyword>
<evidence type="ECO:0000256" key="9">
    <source>
        <dbReference type="RuleBase" id="RU361172"/>
    </source>
</evidence>
<evidence type="ECO:0000256" key="4">
    <source>
        <dbReference type="ARBA" id="ARBA00012339"/>
    </source>
</evidence>
<dbReference type="eggNOG" id="KOG2700">
    <property type="taxonomic scope" value="Eukaryota"/>
</dbReference>
<evidence type="ECO:0000256" key="6">
    <source>
        <dbReference type="ARBA" id="ARBA00022755"/>
    </source>
</evidence>
<dbReference type="EC" id="4.3.2.2" evidence="4 9"/>
<dbReference type="InterPro" id="IPR004769">
    <property type="entry name" value="Pur_lyase"/>
</dbReference>
<dbReference type="InterPro" id="IPR047136">
    <property type="entry name" value="PurB_bact"/>
</dbReference>
<dbReference type="PANTHER" id="PTHR43411">
    <property type="entry name" value="ADENYLOSUCCINATE LYASE"/>
    <property type="match status" value="1"/>
</dbReference>
<gene>
    <name evidence="12" type="ORF">TTHERM_00377250</name>
</gene>
<evidence type="ECO:0000256" key="5">
    <source>
        <dbReference type="ARBA" id="ARBA00017058"/>
    </source>
</evidence>
<dbReference type="InterPro" id="IPR024083">
    <property type="entry name" value="Fumarase/histidase_N"/>
</dbReference>
<dbReference type="NCBIfam" id="NF006764">
    <property type="entry name" value="PRK09285.1"/>
    <property type="match status" value="1"/>
</dbReference>
<keyword evidence="13" id="KW-1185">Reference proteome</keyword>
<dbReference type="Pfam" id="PF00206">
    <property type="entry name" value="Lyase_1"/>
    <property type="match status" value="1"/>
</dbReference>
<dbReference type="AlphaFoldDB" id="Q23FJ3"/>
<name>Q23FJ3_TETTS</name>
<dbReference type="SUPFAM" id="SSF48557">
    <property type="entry name" value="L-aspartase-like"/>
    <property type="match status" value="1"/>
</dbReference>
<comment type="pathway">
    <text evidence="1 9">Purine metabolism; IMP biosynthesis via de novo pathway; 5-amino-1-(5-phospho-D-ribosyl)imidazole-4-carboxamide from 5-amino-1-(5-phospho-D-ribosyl)imidazole-4-carboxylate: step 2/2.</text>
</comment>
<dbReference type="OrthoDB" id="406045at2759"/>
<dbReference type="InterPro" id="IPR013539">
    <property type="entry name" value="PurB_C"/>
</dbReference>
<evidence type="ECO:0000259" key="10">
    <source>
        <dbReference type="Pfam" id="PF00206"/>
    </source>
</evidence>
<dbReference type="GeneID" id="7824636"/>
<dbReference type="UniPathway" id="UPA00075">
    <property type="reaction ID" value="UER00336"/>
</dbReference>
<dbReference type="GO" id="GO:0004018">
    <property type="term" value="F:N6-(1,2-dicarboxyethyl)AMP AMP-lyase (fumarate-forming) activity"/>
    <property type="evidence" value="ECO:0007669"/>
    <property type="project" value="InterPro"/>
</dbReference>
<dbReference type="UniPathway" id="UPA00074">
    <property type="reaction ID" value="UER00132"/>
</dbReference>
<dbReference type="Gene3D" id="1.20.200.10">
    <property type="entry name" value="Fumarase/aspartase (Central domain)"/>
    <property type="match status" value="1"/>
</dbReference>
<sequence length="488" mass="55994">MRQFIRGSLNLAQISKTQTLRNKANNEFILNALSPLDGRYEKNIVSLKEYFSEKALIKYRINVEVEWLSFLIEKNMVKNERGESIKISPLDLVHLDAIQQKFDIEGAKRVKEIESITNHDVKAVEYYIKEQLEKIPVFNQVKEYVHFCCTSEDINNLAYSLMLNDAKNKILLKTLEEVQTNLISMAENNSAVPMLSRTHGQVASPTTVGKELANFAYRANRQINQIKNAKFSAKLNGAVGNFNAHIFAYPEFDWSSLSQEFIESLGLEFNPYSTQIEPHDSIAEFYNTLSLLNTIYIGFSRDMWNYISIGYFKQRSKKSEVGSSTMPHKVNPIDYENCEGNLGMANSVMKHFSEKLPISRFQRDLSDSTVMRNHGIAFGYSVVGYKSLLKGLDKVEVNNQKLQEDLNQHWEVLAEPIQTVMRKYNMENPYELLKDMTRGKSVVTKEDLHSLIHKLKVPADVKQKMLDLTPGTYIGNAEQMAHVKKYIN</sequence>
<comment type="pathway">
    <text evidence="2 9">Purine metabolism; AMP biosynthesis via de novo pathway; AMP from IMP: step 2/2.</text>
</comment>
<dbReference type="PANTHER" id="PTHR43411:SF1">
    <property type="entry name" value="ADENYLOSUCCINATE LYASE"/>
    <property type="match status" value="1"/>
</dbReference>
<dbReference type="InterPro" id="IPR000362">
    <property type="entry name" value="Fumarate_lyase_fam"/>
</dbReference>
<evidence type="ECO:0000256" key="8">
    <source>
        <dbReference type="ARBA" id="ARBA00030717"/>
    </source>
</evidence>
<evidence type="ECO:0000256" key="3">
    <source>
        <dbReference type="ARBA" id="ARBA00008273"/>
    </source>
</evidence>
<evidence type="ECO:0000256" key="7">
    <source>
        <dbReference type="ARBA" id="ARBA00023239"/>
    </source>
</evidence>
<dbReference type="RefSeq" id="XP_001015405.2">
    <property type="nucleotide sequence ID" value="XM_001015405.3"/>
</dbReference>
<keyword evidence="7 9" id="KW-0456">Lyase</keyword>
<dbReference type="NCBIfam" id="TIGR00928">
    <property type="entry name" value="purB"/>
    <property type="match status" value="1"/>
</dbReference>
<evidence type="ECO:0000256" key="2">
    <source>
        <dbReference type="ARBA" id="ARBA00004734"/>
    </source>
</evidence>
<comment type="catalytic activity">
    <reaction evidence="9">
        <text>(2S)-2-[5-amino-1-(5-phospho-beta-D-ribosyl)imidazole-4-carboxamido]succinate = 5-amino-1-(5-phospho-beta-D-ribosyl)imidazole-4-carboxamide + fumarate</text>
        <dbReference type="Rhea" id="RHEA:23920"/>
        <dbReference type="ChEBI" id="CHEBI:29806"/>
        <dbReference type="ChEBI" id="CHEBI:58443"/>
        <dbReference type="ChEBI" id="CHEBI:58475"/>
        <dbReference type="EC" id="4.3.2.2"/>
    </reaction>
</comment>
<dbReference type="HOGENOM" id="CLU_025566_2_0_1"/>
<reference evidence="13" key="1">
    <citation type="journal article" date="2006" name="PLoS Biol.">
        <title>Macronuclear genome sequence of the ciliate Tetrahymena thermophila, a model eukaryote.</title>
        <authorList>
            <person name="Eisen J.A."/>
            <person name="Coyne R.S."/>
            <person name="Wu M."/>
            <person name="Wu D."/>
            <person name="Thiagarajan M."/>
            <person name="Wortman J.R."/>
            <person name="Badger J.H."/>
            <person name="Ren Q."/>
            <person name="Amedeo P."/>
            <person name="Jones K.M."/>
            <person name="Tallon L.J."/>
            <person name="Delcher A.L."/>
            <person name="Salzberg S.L."/>
            <person name="Silva J.C."/>
            <person name="Haas B.J."/>
            <person name="Majoros W.H."/>
            <person name="Farzad M."/>
            <person name="Carlton J.M."/>
            <person name="Smith R.K. Jr."/>
            <person name="Garg J."/>
            <person name="Pearlman R.E."/>
            <person name="Karrer K.M."/>
            <person name="Sun L."/>
            <person name="Manning G."/>
            <person name="Elde N.C."/>
            <person name="Turkewitz A.P."/>
            <person name="Asai D.J."/>
            <person name="Wilkes D.E."/>
            <person name="Wang Y."/>
            <person name="Cai H."/>
            <person name="Collins K."/>
            <person name="Stewart B.A."/>
            <person name="Lee S.R."/>
            <person name="Wilamowska K."/>
            <person name="Weinberg Z."/>
            <person name="Ruzzo W.L."/>
            <person name="Wloga D."/>
            <person name="Gaertig J."/>
            <person name="Frankel J."/>
            <person name="Tsao C.-C."/>
            <person name="Gorovsky M.A."/>
            <person name="Keeling P.J."/>
            <person name="Waller R.F."/>
            <person name="Patron N.J."/>
            <person name="Cherry J.M."/>
            <person name="Stover N.A."/>
            <person name="Krieger C.J."/>
            <person name="del Toro C."/>
            <person name="Ryder H.F."/>
            <person name="Williamson S.C."/>
            <person name="Barbeau R.A."/>
            <person name="Hamilton E.P."/>
            <person name="Orias E."/>
        </authorList>
    </citation>
    <scope>NUCLEOTIDE SEQUENCE [LARGE SCALE GENOMIC DNA]</scope>
    <source>
        <strain evidence="13">SB210</strain>
    </source>
</reference>
<dbReference type="PROSITE" id="PS00163">
    <property type="entry name" value="FUMARATE_LYASES"/>
    <property type="match status" value="1"/>
</dbReference>
<dbReference type="GO" id="GO:0070626">
    <property type="term" value="F:(S)-2-(5-amino-1-(5-phospho-D-ribosyl)imidazole-4-carboxamido) succinate lyase (fumarate-forming) activity"/>
    <property type="evidence" value="ECO:0007669"/>
    <property type="project" value="RHEA"/>
</dbReference>
<dbReference type="STRING" id="312017.Q23FJ3"/>
<dbReference type="PRINTS" id="PR00149">
    <property type="entry name" value="FUMRATELYASE"/>
</dbReference>
<feature type="domain" description="Adenylosuccinate lyase PurB C-terminal" evidence="11">
    <location>
        <begin position="359"/>
        <end position="474"/>
    </location>
</feature>
<comment type="catalytic activity">
    <reaction evidence="9">
        <text>N(6)-(1,2-dicarboxyethyl)-AMP = fumarate + AMP</text>
        <dbReference type="Rhea" id="RHEA:16853"/>
        <dbReference type="ChEBI" id="CHEBI:29806"/>
        <dbReference type="ChEBI" id="CHEBI:57567"/>
        <dbReference type="ChEBI" id="CHEBI:456215"/>
        <dbReference type="EC" id="4.3.2.2"/>
    </reaction>
</comment>
<dbReference type="InParanoid" id="Q23FJ3"/>
<evidence type="ECO:0000256" key="1">
    <source>
        <dbReference type="ARBA" id="ARBA00004706"/>
    </source>
</evidence>
<dbReference type="Gene3D" id="1.10.275.10">
    <property type="entry name" value="Fumarase/aspartase (N-terminal domain)"/>
    <property type="match status" value="1"/>
</dbReference>
<dbReference type="InterPro" id="IPR022761">
    <property type="entry name" value="Fumarate_lyase_N"/>
</dbReference>
<proteinExistence type="inferred from homology"/>
<dbReference type="EMBL" id="GG662706">
    <property type="protein sequence ID" value="EAR95160.2"/>
    <property type="molecule type" value="Genomic_DNA"/>
</dbReference>
<evidence type="ECO:0000259" key="11">
    <source>
        <dbReference type="Pfam" id="PF08328"/>
    </source>
</evidence>
<dbReference type="InterPro" id="IPR020557">
    <property type="entry name" value="Fumarate_lyase_CS"/>
</dbReference>
<organism evidence="12 13">
    <name type="scientific">Tetrahymena thermophila (strain SB210)</name>
    <dbReference type="NCBI Taxonomy" id="312017"/>
    <lineage>
        <taxon>Eukaryota</taxon>
        <taxon>Sar</taxon>
        <taxon>Alveolata</taxon>
        <taxon>Ciliophora</taxon>
        <taxon>Intramacronucleata</taxon>
        <taxon>Oligohymenophorea</taxon>
        <taxon>Hymenostomatida</taxon>
        <taxon>Tetrahymenina</taxon>
        <taxon>Tetrahymenidae</taxon>
        <taxon>Tetrahymena</taxon>
    </lineage>
</organism>
<dbReference type="FunCoup" id="Q23FJ3">
    <property type="interactions" value="456"/>
</dbReference>
<dbReference type="OMA" id="NNWAVVA"/>
<dbReference type="Pfam" id="PF08328">
    <property type="entry name" value="ASL_C"/>
    <property type="match status" value="1"/>
</dbReference>
<feature type="domain" description="Fumarate lyase N-terminal" evidence="10">
    <location>
        <begin position="38"/>
        <end position="341"/>
    </location>
</feature>
<evidence type="ECO:0000313" key="12">
    <source>
        <dbReference type="EMBL" id="EAR95160.2"/>
    </source>
</evidence>
<dbReference type="Proteomes" id="UP000009168">
    <property type="component" value="Unassembled WGS sequence"/>
</dbReference>
<dbReference type="GO" id="GO:0006189">
    <property type="term" value="P:'de novo' IMP biosynthetic process"/>
    <property type="evidence" value="ECO:0007669"/>
    <property type="project" value="UniProtKB-UniPathway"/>
</dbReference>
<dbReference type="InterPro" id="IPR008948">
    <property type="entry name" value="L-Aspartase-like"/>
</dbReference>